<dbReference type="Pfam" id="PF00732">
    <property type="entry name" value="GMC_oxred_N"/>
    <property type="match status" value="1"/>
</dbReference>
<evidence type="ECO:0000256" key="5">
    <source>
        <dbReference type="RuleBase" id="RU003968"/>
    </source>
</evidence>
<dbReference type="Gene3D" id="3.50.50.60">
    <property type="entry name" value="FAD/NAD(P)-binding domain"/>
    <property type="match status" value="1"/>
</dbReference>
<feature type="binding site" evidence="4">
    <location>
        <begin position="588"/>
        <end position="589"/>
    </location>
    <ligand>
        <name>FAD</name>
        <dbReference type="ChEBI" id="CHEBI:57692"/>
    </ligand>
</feature>
<keyword evidence="6" id="KW-0732">Signal</keyword>
<dbReference type="Pfam" id="PF05199">
    <property type="entry name" value="GMC_oxred_C"/>
    <property type="match status" value="1"/>
</dbReference>
<evidence type="ECO:0000256" key="6">
    <source>
        <dbReference type="SAM" id="SignalP"/>
    </source>
</evidence>
<dbReference type="GO" id="GO:0050660">
    <property type="term" value="F:flavin adenine dinucleotide binding"/>
    <property type="evidence" value="ECO:0007669"/>
    <property type="project" value="InterPro"/>
</dbReference>
<dbReference type="GO" id="GO:0016614">
    <property type="term" value="F:oxidoreductase activity, acting on CH-OH group of donors"/>
    <property type="evidence" value="ECO:0007669"/>
    <property type="project" value="InterPro"/>
</dbReference>
<accession>A0A8H7T2N5</accession>
<protein>
    <recommendedName>
        <fullName evidence="7">Glucose-methanol-choline oxidoreductase N-terminal domain-containing protein</fullName>
    </recommendedName>
</protein>
<evidence type="ECO:0000256" key="2">
    <source>
        <dbReference type="ARBA" id="ARBA00023180"/>
    </source>
</evidence>
<dbReference type="InterPro" id="IPR007867">
    <property type="entry name" value="GMC_OxRtase_C"/>
</dbReference>
<evidence type="ECO:0000259" key="7">
    <source>
        <dbReference type="PROSITE" id="PS00623"/>
    </source>
</evidence>
<dbReference type="PIRSF" id="PIRSF000137">
    <property type="entry name" value="Alcohol_oxidase"/>
    <property type="match status" value="1"/>
</dbReference>
<feature type="active site" description="Proton acceptor" evidence="3">
    <location>
        <position position="587"/>
    </location>
</feature>
<evidence type="ECO:0000256" key="4">
    <source>
        <dbReference type="PIRSR" id="PIRSR000137-2"/>
    </source>
</evidence>
<evidence type="ECO:0000313" key="9">
    <source>
        <dbReference type="Proteomes" id="UP000664132"/>
    </source>
</evidence>
<dbReference type="PANTHER" id="PTHR11552:SF138">
    <property type="entry name" value="DEHYDROGENASE PKFF-RELATED"/>
    <property type="match status" value="1"/>
</dbReference>
<keyword evidence="5" id="KW-0285">Flavoprotein</keyword>
<dbReference type="EMBL" id="JAFJYH010000385">
    <property type="protein sequence ID" value="KAG4412359.1"/>
    <property type="molecule type" value="Genomic_DNA"/>
</dbReference>
<dbReference type="PANTHER" id="PTHR11552">
    <property type="entry name" value="GLUCOSE-METHANOL-CHOLINE GMC OXIDOREDUCTASE"/>
    <property type="match status" value="1"/>
</dbReference>
<evidence type="ECO:0000256" key="3">
    <source>
        <dbReference type="PIRSR" id="PIRSR000137-1"/>
    </source>
</evidence>
<dbReference type="Proteomes" id="UP000664132">
    <property type="component" value="Unassembled WGS sequence"/>
</dbReference>
<feature type="domain" description="Glucose-methanol-choline oxidoreductase N-terminal" evidence="7">
    <location>
        <begin position="127"/>
        <end position="150"/>
    </location>
</feature>
<keyword evidence="2" id="KW-0325">Glycoprotein</keyword>
<dbReference type="GO" id="GO:0044550">
    <property type="term" value="P:secondary metabolite biosynthetic process"/>
    <property type="evidence" value="ECO:0007669"/>
    <property type="project" value="TreeGrafter"/>
</dbReference>
<comment type="caution">
    <text evidence="8">The sequence shown here is derived from an EMBL/GenBank/DDBJ whole genome shotgun (WGS) entry which is preliminary data.</text>
</comment>
<organism evidence="8 9">
    <name type="scientific">Cadophora malorum</name>
    <dbReference type="NCBI Taxonomy" id="108018"/>
    <lineage>
        <taxon>Eukaryota</taxon>
        <taxon>Fungi</taxon>
        <taxon>Dikarya</taxon>
        <taxon>Ascomycota</taxon>
        <taxon>Pezizomycotina</taxon>
        <taxon>Leotiomycetes</taxon>
        <taxon>Helotiales</taxon>
        <taxon>Ploettnerulaceae</taxon>
        <taxon>Cadophora</taxon>
    </lineage>
</organism>
<feature type="signal peptide" evidence="6">
    <location>
        <begin position="1"/>
        <end position="22"/>
    </location>
</feature>
<evidence type="ECO:0000256" key="1">
    <source>
        <dbReference type="ARBA" id="ARBA00010790"/>
    </source>
</evidence>
<dbReference type="OrthoDB" id="269227at2759"/>
<keyword evidence="4 5" id="KW-0274">FAD</keyword>
<reference evidence="8" key="1">
    <citation type="submission" date="2021-02" db="EMBL/GenBank/DDBJ databases">
        <title>Genome sequence Cadophora malorum strain M34.</title>
        <authorList>
            <person name="Stefanovic E."/>
            <person name="Vu D."/>
            <person name="Scully C."/>
            <person name="Dijksterhuis J."/>
            <person name="Roader J."/>
            <person name="Houbraken J."/>
        </authorList>
    </citation>
    <scope>NUCLEOTIDE SEQUENCE</scope>
    <source>
        <strain evidence="8">M34</strain>
    </source>
</reference>
<sequence>MFLSASSLVLLASCCTLAIGKAGQLRLPSSAFGVPGNASFDYIVVGGGTAGLTIASRLAEFASVAVVEAGGFYEVENSNNSVVPFLGLAMPVLATTEVFPQQPLVDWGLVSEVQTGAANRKIHYAQGKTLGGSSALNTMAYLRGTKGSYQRWADQVGDQSYTFPGLLPFFQKSAHFTPPNLTKRATFNATPLYDPSAFDNTKGGPLQVSYGNWVDPTINALSGALRAAGIGLSPSGFSSGSLLGGAWVTSTIDPDDATRSTSESSYLQDAIQETQMTVYTHTQAAKILFNANKKATGVTVLTQGLEYTLSANKEVIVSAGVFHSPQLLMVSGIGPPAALSGQGIPVVSALSGVGQNLQDPIFFNVLWGITTATSGSVIADNTPLALSQYLNSAAGPYSSAGGYFGFEKLPASLRSNFSLATELALSAFPSDWPEIEHVISGFPGGPGFTIGAVSPSILVPFSKGNITISSPSMLDAPSINLGWLADPKDAEVAVASFKRARQIWETAPAKVIRVGAEIVPGSAVQTDAQILEYIRGAAQQIWHASSTCKMGKMTDPDAVVDSKGKVFGVSGLRVVDNSIAPFSVPGHPQGTVYMLAEKIADDIRAGR</sequence>
<dbReference type="PROSITE" id="PS00623">
    <property type="entry name" value="GMC_OXRED_1"/>
    <property type="match status" value="1"/>
</dbReference>
<dbReference type="InterPro" id="IPR000172">
    <property type="entry name" value="GMC_OxRdtase_N"/>
</dbReference>
<dbReference type="SUPFAM" id="SSF51905">
    <property type="entry name" value="FAD/NAD(P)-binding domain"/>
    <property type="match status" value="1"/>
</dbReference>
<proteinExistence type="inferred from homology"/>
<comment type="cofactor">
    <cofactor evidence="4">
        <name>FAD</name>
        <dbReference type="ChEBI" id="CHEBI:57692"/>
    </cofactor>
</comment>
<evidence type="ECO:0000313" key="8">
    <source>
        <dbReference type="EMBL" id="KAG4412359.1"/>
    </source>
</evidence>
<gene>
    <name evidence="8" type="ORF">IFR04_014516</name>
</gene>
<name>A0A8H7T2N5_9HELO</name>
<comment type="similarity">
    <text evidence="1 5">Belongs to the GMC oxidoreductase family.</text>
</comment>
<dbReference type="SUPFAM" id="SSF54373">
    <property type="entry name" value="FAD-linked reductases, C-terminal domain"/>
    <property type="match status" value="1"/>
</dbReference>
<dbReference type="InterPro" id="IPR036188">
    <property type="entry name" value="FAD/NAD-bd_sf"/>
</dbReference>
<dbReference type="Gene3D" id="3.30.560.10">
    <property type="entry name" value="Glucose Oxidase, domain 3"/>
    <property type="match status" value="1"/>
</dbReference>
<keyword evidence="9" id="KW-1185">Reference proteome</keyword>
<dbReference type="InterPro" id="IPR012132">
    <property type="entry name" value="GMC_OxRdtase"/>
</dbReference>
<feature type="chain" id="PRO_5034188041" description="Glucose-methanol-choline oxidoreductase N-terminal domain-containing protein" evidence="6">
    <location>
        <begin position="23"/>
        <end position="607"/>
    </location>
</feature>
<dbReference type="AlphaFoldDB" id="A0A8H7T2N5"/>
<feature type="active site" description="Proton donor" evidence="3">
    <location>
        <position position="543"/>
    </location>
</feature>
<feature type="binding site" evidence="4">
    <location>
        <begin position="542"/>
        <end position="543"/>
    </location>
    <ligand>
        <name>FAD</name>
        <dbReference type="ChEBI" id="CHEBI:57692"/>
    </ligand>
</feature>